<evidence type="ECO:0000313" key="6">
    <source>
        <dbReference type="Proteomes" id="UP000256297"/>
    </source>
</evidence>
<dbReference type="AlphaFoldDB" id="A0A375F8Z9"/>
<evidence type="ECO:0008006" key="9">
    <source>
        <dbReference type="Google" id="ProtNLM"/>
    </source>
</evidence>
<dbReference type="RefSeq" id="WP_018004051.1">
    <property type="nucleotide sequence ID" value="NZ_CP016951.1"/>
</dbReference>
<dbReference type="Proteomes" id="UP000256297">
    <property type="component" value="Plasmid CBM2589_p"/>
</dbReference>
<name>A0A375F8Z9_9BURK</name>
<protein>
    <recommendedName>
        <fullName evidence="9">N-acetyltransferase domain-containing protein</fullName>
    </recommendedName>
</protein>
<organism evidence="3 8">
    <name type="scientific">Cupriavidus taiwanensis</name>
    <dbReference type="NCBI Taxonomy" id="164546"/>
    <lineage>
        <taxon>Bacteria</taxon>
        <taxon>Pseudomonadati</taxon>
        <taxon>Pseudomonadota</taxon>
        <taxon>Betaproteobacteria</taxon>
        <taxon>Burkholderiales</taxon>
        <taxon>Burkholderiaceae</taxon>
        <taxon>Cupriavidus</taxon>
    </lineage>
</organism>
<evidence type="ECO:0000313" key="1">
    <source>
        <dbReference type="EMBL" id="SOY77400.1"/>
    </source>
</evidence>
<geneLocation type="plasmid" evidence="5">
    <name>cbm2636p</name>
</geneLocation>
<dbReference type="SUPFAM" id="SSF55729">
    <property type="entry name" value="Acyl-CoA N-acyltransferases (Nat)"/>
    <property type="match status" value="1"/>
</dbReference>
<dbReference type="Proteomes" id="UP000257016">
    <property type="component" value="Unassembled WGS sequence"/>
</dbReference>
<evidence type="ECO:0000313" key="5">
    <source>
        <dbReference type="Proteomes" id="UP000254259"/>
    </source>
</evidence>
<geneLocation type="plasmid" evidence="4">
    <name>CBM2636p</name>
</geneLocation>
<evidence type="ECO:0000313" key="3">
    <source>
        <dbReference type="EMBL" id="SPC25326.1"/>
    </source>
</evidence>
<dbReference type="EMBL" id="OGUU01000036">
    <property type="protein sequence ID" value="SPC25326.1"/>
    <property type="molecule type" value="Genomic_DNA"/>
</dbReference>
<geneLocation type="plasmid" evidence="8">
    <name>cbm2594_p</name>
</geneLocation>
<dbReference type="InterPro" id="IPR016181">
    <property type="entry name" value="Acyl_CoA_acyltransferase"/>
</dbReference>
<sequence length="231" mass="25698">MKTKDLLADERATDKALARPLPLELARPEWDDAGVADFVVFTEPPKAPGIRAVLQHLRKGVKDAKKLDKGSERYSILEGFGLHREYGTKPPTMFVEDGIQFQSIQYRLIACTHNLTPIGYCTFDLTLSHGSGCALEVNDVWAEPAWREQGIGSAFAQIVARIAAATLEEVDFRLAGGLRHIRSIPILIEADVYSESGEDFLFSVGRALEYAADDVMWMSYAGLDIEVEPRW</sequence>
<dbReference type="EMBL" id="OFSN01000068">
    <property type="protein sequence ID" value="SOY78362.1"/>
    <property type="molecule type" value="Genomic_DNA"/>
</dbReference>
<proteinExistence type="predicted"/>
<dbReference type="Gene3D" id="3.40.630.30">
    <property type="match status" value="1"/>
</dbReference>
<keyword evidence="4" id="KW-0614">Plasmid</keyword>
<gene>
    <name evidence="2" type="ORF">CBM2586_U20026</name>
    <name evidence="1" type="ORF">CBM2589_P90023</name>
    <name evidence="3" type="ORF">CBM2594_P30025</name>
    <name evidence="4" type="ORF">CBM2636_P10182</name>
</gene>
<reference evidence="7" key="2">
    <citation type="submission" date="2018-01" db="EMBL/GenBank/DDBJ databases">
        <authorList>
            <person name="Gaut B.S."/>
            <person name="Morton B.R."/>
            <person name="Clegg M.T."/>
            <person name="Duvall M.R."/>
        </authorList>
    </citation>
    <scope>NUCLEOTIDE SEQUENCE [LARGE SCALE GENOMIC DNA]</scope>
</reference>
<accession>A0A375F8Z9</accession>
<evidence type="ECO:0000313" key="8">
    <source>
        <dbReference type="Proteomes" id="UP000257139"/>
    </source>
</evidence>
<evidence type="ECO:0000313" key="4">
    <source>
        <dbReference type="EMBL" id="SPD69271.1"/>
    </source>
</evidence>
<evidence type="ECO:0000313" key="7">
    <source>
        <dbReference type="Proteomes" id="UP000257016"/>
    </source>
</evidence>
<dbReference type="EMBL" id="OFSP01000077">
    <property type="protein sequence ID" value="SOY77400.1"/>
    <property type="molecule type" value="Genomic_DNA"/>
</dbReference>
<evidence type="ECO:0000313" key="2">
    <source>
        <dbReference type="EMBL" id="SOY78362.1"/>
    </source>
</evidence>
<dbReference type="EMBL" id="LT984815">
    <property type="protein sequence ID" value="SPD69271.1"/>
    <property type="molecule type" value="Genomic_DNA"/>
</dbReference>
<geneLocation type="plasmid" evidence="6">
    <name>cbm2589_p</name>
</geneLocation>
<dbReference type="Proteomes" id="UP000257139">
    <property type="component" value="Plasmid CBM2594_p"/>
</dbReference>
<dbReference type="Proteomes" id="UP000254259">
    <property type="component" value="Plasmid CBM2636p"/>
</dbReference>
<reference evidence="5 6" key="1">
    <citation type="submission" date="2018-01" db="EMBL/GenBank/DDBJ databases">
        <authorList>
            <person name="Clerissi C."/>
        </authorList>
    </citation>
    <scope>NUCLEOTIDE SEQUENCE [LARGE SCALE GENOMIC DNA]</scope>
    <source>
        <strain evidence="2">Cupriavidus taiwanensis LMG 19430</strain>
        <strain evidence="1">Cupriavidus taiwanensis STM 3521</strain>
        <strain evidence="3">Cupriavidus taiwanensis STM 6021</strain>
        <strain evidence="4">Cupriavidus taiwanensis SWF 66322</strain>
        <plasmid evidence="6">cbm2589_p</plasmid>
        <plasmid evidence="8">cbm2594_p</plasmid>
        <plasmid evidence="4">CBM2636p</plasmid>
        <plasmid evidence="5">cbm2636p</plasmid>
    </source>
</reference>